<evidence type="ECO:0000256" key="1">
    <source>
        <dbReference type="ARBA" id="ARBA00001968"/>
    </source>
</evidence>
<dbReference type="Pfam" id="PF13359">
    <property type="entry name" value="DDE_Tnp_4"/>
    <property type="match status" value="1"/>
</dbReference>
<accession>A0A915DSC5</accession>
<dbReference type="AlphaFoldDB" id="A0A915DSC5"/>
<dbReference type="InterPro" id="IPR027806">
    <property type="entry name" value="HARBI1_dom"/>
</dbReference>
<feature type="domain" description="DDE Tnp4" evidence="3">
    <location>
        <begin position="6"/>
        <end position="63"/>
    </location>
</feature>
<keyword evidence="4" id="KW-1185">Reference proteome</keyword>
<organism evidence="4 5">
    <name type="scientific">Ditylenchus dipsaci</name>
    <dbReference type="NCBI Taxonomy" id="166011"/>
    <lineage>
        <taxon>Eukaryota</taxon>
        <taxon>Metazoa</taxon>
        <taxon>Ecdysozoa</taxon>
        <taxon>Nematoda</taxon>
        <taxon>Chromadorea</taxon>
        <taxon>Rhabditida</taxon>
        <taxon>Tylenchina</taxon>
        <taxon>Tylenchomorpha</taxon>
        <taxon>Sphaerularioidea</taxon>
        <taxon>Anguinidae</taxon>
        <taxon>Anguininae</taxon>
        <taxon>Ditylenchus</taxon>
    </lineage>
</organism>
<evidence type="ECO:0000259" key="3">
    <source>
        <dbReference type="Pfam" id="PF13359"/>
    </source>
</evidence>
<proteinExistence type="predicted"/>
<evidence type="ECO:0000313" key="4">
    <source>
        <dbReference type="Proteomes" id="UP000887574"/>
    </source>
</evidence>
<evidence type="ECO:0000256" key="2">
    <source>
        <dbReference type="ARBA" id="ARBA00022723"/>
    </source>
</evidence>
<dbReference type="WBParaSite" id="jg22631">
    <property type="protein sequence ID" value="jg22631"/>
    <property type="gene ID" value="jg22631"/>
</dbReference>
<name>A0A915DSC5_9BILA</name>
<comment type="cofactor">
    <cofactor evidence="1">
        <name>a divalent metal cation</name>
        <dbReference type="ChEBI" id="CHEBI:60240"/>
    </cofactor>
</comment>
<protein>
    <submittedName>
        <fullName evidence="5">DDE Tnp4 domain-containing protein</fullName>
    </submittedName>
</protein>
<reference evidence="5" key="1">
    <citation type="submission" date="2022-11" db="UniProtKB">
        <authorList>
            <consortium name="WormBaseParasite"/>
        </authorList>
    </citation>
    <scope>IDENTIFICATION</scope>
</reference>
<sequence length="83" mass="9562">MMKPFTGRQLSSRDQIFDYRLSEARRLTENCFGIMAAVHRVLLKPMEVHAANADRIIKECLYLADEWRQELDPLPQAELGSVA</sequence>
<evidence type="ECO:0000313" key="5">
    <source>
        <dbReference type="WBParaSite" id="jg22631"/>
    </source>
</evidence>
<dbReference type="Proteomes" id="UP000887574">
    <property type="component" value="Unplaced"/>
</dbReference>
<keyword evidence="2" id="KW-0479">Metal-binding</keyword>
<dbReference type="GO" id="GO:0046872">
    <property type="term" value="F:metal ion binding"/>
    <property type="evidence" value="ECO:0007669"/>
    <property type="project" value="UniProtKB-KW"/>
</dbReference>